<gene>
    <name evidence="2" type="ORF">NP493_481g02036</name>
</gene>
<evidence type="ECO:0000313" key="2">
    <source>
        <dbReference type="EMBL" id="KAK2179630.1"/>
    </source>
</evidence>
<evidence type="ECO:0000313" key="3">
    <source>
        <dbReference type="Proteomes" id="UP001209878"/>
    </source>
</evidence>
<evidence type="ECO:0000256" key="1">
    <source>
        <dbReference type="SAM" id="MobiDB-lite"/>
    </source>
</evidence>
<dbReference type="EMBL" id="JAODUO010000480">
    <property type="protein sequence ID" value="KAK2179630.1"/>
    <property type="molecule type" value="Genomic_DNA"/>
</dbReference>
<reference evidence="2" key="1">
    <citation type="journal article" date="2023" name="Mol. Biol. Evol.">
        <title>Third-Generation Sequencing Reveals the Adaptive Role of the Epigenome in Three Deep-Sea Polychaetes.</title>
        <authorList>
            <person name="Perez M."/>
            <person name="Aroh O."/>
            <person name="Sun Y."/>
            <person name="Lan Y."/>
            <person name="Juniper S.K."/>
            <person name="Young C.R."/>
            <person name="Angers B."/>
            <person name="Qian P.Y."/>
        </authorList>
    </citation>
    <scope>NUCLEOTIDE SEQUENCE</scope>
    <source>
        <strain evidence="2">R07B-5</strain>
    </source>
</reference>
<accession>A0AAD9KYF0</accession>
<dbReference type="AlphaFoldDB" id="A0AAD9KYF0"/>
<feature type="region of interest" description="Disordered" evidence="1">
    <location>
        <begin position="1"/>
        <end position="23"/>
    </location>
</feature>
<comment type="caution">
    <text evidence="2">The sequence shown here is derived from an EMBL/GenBank/DDBJ whole genome shotgun (WGS) entry which is preliminary data.</text>
</comment>
<organism evidence="2 3">
    <name type="scientific">Ridgeia piscesae</name>
    <name type="common">Tubeworm</name>
    <dbReference type="NCBI Taxonomy" id="27915"/>
    <lineage>
        <taxon>Eukaryota</taxon>
        <taxon>Metazoa</taxon>
        <taxon>Spiralia</taxon>
        <taxon>Lophotrochozoa</taxon>
        <taxon>Annelida</taxon>
        <taxon>Polychaeta</taxon>
        <taxon>Sedentaria</taxon>
        <taxon>Canalipalpata</taxon>
        <taxon>Sabellida</taxon>
        <taxon>Siboglinidae</taxon>
        <taxon>Ridgeia</taxon>
    </lineage>
</organism>
<name>A0AAD9KYF0_RIDPI</name>
<dbReference type="Proteomes" id="UP001209878">
    <property type="component" value="Unassembled WGS sequence"/>
</dbReference>
<proteinExistence type="predicted"/>
<protein>
    <submittedName>
        <fullName evidence="2">Uncharacterized protein</fullName>
    </submittedName>
</protein>
<feature type="region of interest" description="Disordered" evidence="1">
    <location>
        <begin position="50"/>
        <end position="91"/>
    </location>
</feature>
<sequence length="111" mass="12870">MVPIDVIRSSPDSRTHDPAALSNINPYVTPRTVDECRDFSRAHTFRVKTPGSFGRHRHRNDTITTRAHTPGENMSNCRTTRSNQREPPTQRREWMNRVASSIERGVRRRMS</sequence>
<keyword evidence="3" id="KW-1185">Reference proteome</keyword>
<feature type="compositionally biased region" description="Polar residues" evidence="1">
    <location>
        <begin position="62"/>
        <end position="87"/>
    </location>
</feature>